<evidence type="ECO:0000256" key="3">
    <source>
        <dbReference type="ARBA" id="ARBA00022833"/>
    </source>
</evidence>
<feature type="coiled-coil region" evidence="5">
    <location>
        <begin position="305"/>
        <end position="373"/>
    </location>
</feature>
<reference evidence="8" key="2">
    <citation type="submission" date="2018-10" db="EMBL/GenBank/DDBJ databases">
        <title>Effector identification in a new, highly contiguous assembly of the strawberry crown rot pathogen Phytophthora cactorum.</title>
        <authorList>
            <person name="Armitage A.D."/>
            <person name="Nellist C.F."/>
            <person name="Bates H."/>
            <person name="Vickerstaff R.J."/>
            <person name="Harrison R.J."/>
        </authorList>
    </citation>
    <scope>NUCLEOTIDE SEQUENCE</scope>
    <source>
        <strain evidence="8">15-7</strain>
        <strain evidence="9">4032</strain>
        <strain evidence="10">P415</strain>
        <strain evidence="11">P421</strain>
    </source>
</reference>
<evidence type="ECO:0000256" key="2">
    <source>
        <dbReference type="ARBA" id="ARBA00022771"/>
    </source>
</evidence>
<keyword evidence="5" id="KW-0175">Coiled coil</keyword>
<dbReference type="STRING" id="29920.A0A329SCQ6"/>
<evidence type="ECO:0000313" key="8">
    <source>
        <dbReference type="EMBL" id="KAG2860496.1"/>
    </source>
</evidence>
<dbReference type="PANTHER" id="PTHR46586">
    <property type="entry name" value="ANKYRIN REPEAT-CONTAINING PROTEIN"/>
    <property type="match status" value="1"/>
</dbReference>
<dbReference type="SUPFAM" id="SSF57850">
    <property type="entry name" value="RING/U-box"/>
    <property type="match status" value="1"/>
</dbReference>
<dbReference type="Pfam" id="PF13637">
    <property type="entry name" value="Ank_4"/>
    <property type="match status" value="1"/>
</dbReference>
<dbReference type="Pfam" id="PF13445">
    <property type="entry name" value="zf-RING_UBOX"/>
    <property type="match status" value="1"/>
</dbReference>
<keyword evidence="6" id="KW-1133">Transmembrane helix</keyword>
<dbReference type="PROSITE" id="PS00518">
    <property type="entry name" value="ZF_RING_1"/>
    <property type="match status" value="1"/>
</dbReference>
<dbReference type="SUPFAM" id="SSF48403">
    <property type="entry name" value="Ankyrin repeat"/>
    <property type="match status" value="1"/>
</dbReference>
<evidence type="ECO:0000313" key="12">
    <source>
        <dbReference type="EMBL" id="RAW34564.1"/>
    </source>
</evidence>
<evidence type="ECO:0000313" key="11">
    <source>
        <dbReference type="EMBL" id="KAG3221352.1"/>
    </source>
</evidence>
<dbReference type="EMBL" id="RCMV01000222">
    <property type="protein sequence ID" value="KAG3221352.1"/>
    <property type="molecule type" value="Genomic_DNA"/>
</dbReference>
<keyword evidence="6" id="KW-0472">Membrane</keyword>
<dbReference type="InterPro" id="IPR027370">
    <property type="entry name" value="Znf-RING_euk"/>
</dbReference>
<keyword evidence="3" id="KW-0862">Zinc</keyword>
<feature type="transmembrane region" description="Helical" evidence="6">
    <location>
        <begin position="898"/>
        <end position="918"/>
    </location>
</feature>
<comment type="caution">
    <text evidence="12">The sequence shown here is derived from an EMBL/GenBank/DDBJ whole genome shotgun (WGS) entry which is preliminary data.</text>
</comment>
<dbReference type="InterPro" id="IPR036770">
    <property type="entry name" value="Ankyrin_rpt-contain_sf"/>
</dbReference>
<dbReference type="EMBL" id="RCML01000165">
    <property type="protein sequence ID" value="KAG2987779.1"/>
    <property type="molecule type" value="Genomic_DNA"/>
</dbReference>
<evidence type="ECO:0000256" key="4">
    <source>
        <dbReference type="PROSITE-ProRule" id="PRU00175"/>
    </source>
</evidence>
<evidence type="ECO:0000256" key="5">
    <source>
        <dbReference type="SAM" id="Coils"/>
    </source>
</evidence>
<evidence type="ECO:0000259" key="7">
    <source>
        <dbReference type="PROSITE" id="PS50089"/>
    </source>
</evidence>
<evidence type="ECO:0000256" key="6">
    <source>
        <dbReference type="SAM" id="Phobius"/>
    </source>
</evidence>
<gene>
    <name evidence="12" type="ORF">PC110_g9134</name>
    <name evidence="8" type="ORF">PC113_g8004</name>
    <name evidence="9" type="ORF">PC115_g6737</name>
    <name evidence="10" type="ORF">PC118_g7096</name>
    <name evidence="11" type="ORF">PC129_g7908</name>
</gene>
<dbReference type="InterPro" id="IPR013083">
    <property type="entry name" value="Znf_RING/FYVE/PHD"/>
</dbReference>
<evidence type="ECO:0000313" key="9">
    <source>
        <dbReference type="EMBL" id="KAG2929805.1"/>
    </source>
</evidence>
<proteinExistence type="predicted"/>
<dbReference type="Proteomes" id="UP000697107">
    <property type="component" value="Unassembled WGS sequence"/>
</dbReference>
<dbReference type="VEuPathDB" id="FungiDB:PC110_g9134"/>
<accession>A0A329SCQ6</accession>
<dbReference type="Proteomes" id="UP000251314">
    <property type="component" value="Unassembled WGS sequence"/>
</dbReference>
<dbReference type="PROSITE" id="PS50089">
    <property type="entry name" value="ZF_RING_2"/>
    <property type="match status" value="1"/>
</dbReference>
<dbReference type="Proteomes" id="UP000760860">
    <property type="component" value="Unassembled WGS sequence"/>
</dbReference>
<dbReference type="Gene3D" id="3.30.40.10">
    <property type="entry name" value="Zinc/RING finger domain, C3HC4 (zinc finger)"/>
    <property type="match status" value="1"/>
</dbReference>
<dbReference type="OrthoDB" id="441724at2759"/>
<dbReference type="EMBL" id="RCMI01000153">
    <property type="protein sequence ID" value="KAG2929805.1"/>
    <property type="molecule type" value="Genomic_DNA"/>
</dbReference>
<reference evidence="12 13" key="1">
    <citation type="submission" date="2018-01" db="EMBL/GenBank/DDBJ databases">
        <title>Draft genome of the strawberry crown rot pathogen Phytophthora cactorum.</title>
        <authorList>
            <person name="Armitage A.D."/>
            <person name="Lysoe E."/>
            <person name="Nellist C.F."/>
            <person name="Harrison R.J."/>
            <person name="Brurberg M.B."/>
        </authorList>
    </citation>
    <scope>NUCLEOTIDE SEQUENCE [LARGE SCALE GENOMIC DNA]</scope>
    <source>
        <strain evidence="12 13">10300</strain>
    </source>
</reference>
<sequence length="937" mass="104335">MSLSEELEYASQEPVTWHQHKHDLDDFCKRMKIHFAKHGDLERIQWMHENCTAELTTEAMDGAATNGHLDVVQWLHEAPSRECTATQSSTGSFTNVMQRWTCGKCTTTAMDGAAMNGHLNVLRWLHKNREEVCTTSAMDLAAQNGHFNVVLWLHCNREEGCTFAAIDGAASNGFLLVVSWLKEHRSEGCTAAAMLNAASKGFLEVVEYLHTNLNQQATNAAITAAASNGHLSVVKYLHDNHPEHCTADAIIQAKKNGHNAIVEFLLRHEGCRRAYEEDRFMAIADDEDAQTLENSAYHPGEYEYREGVEDDRAELEARLRVEEEAKIRVEEEPRIRAEVEATIRAEQEEALMRAKIRAEIQAEVEEKMRAEIRTELLAKKNAEPCPICFIQNDESITTACGHTFCSDCVTSNTLPFDIASLDENMYKMQSHRCLLFVSFLWVILALQKAVEARTTASSTPPPVKMINSNPMLEMTIDETSVRLILTTDVDGIVVCEDANTSRRDWLMTDSEFDNARKRLRYELHWVSPEVKEREVQVPSLGYSGRIKVGVFRLDNQEIRMAAVAYYLGSLNADGFIGAGFSIGRSPIWEIVQETAGYVHSMKKKGAEVKIKVAESIANDEVFDKDDYVWSESFVSLGNGSEGIFFPIYAASFVCNVPSDNDSITKPHSVQLFGDFSSSWDVVVDFNVPCLELPKEFYDALAGWIGLRLDSRLGLSEVALPASALSDLLFSLSFTDAHLALPLRSLVLPELSDSSSKDENWTKICIQQSASMLQRGTAAFAAPTTTAAEVERLQRLHGVIGIPVYNMIDSPIIFGAMVLEALGSVVFDGATKRTGIRKPSSMSISAKSDQQNTAACMQPVLCIGGQEYVTHLNICQDPDCSQYYFHGLDEDTKHCVINLSWTVMLAVTTTLFVAAELFFSLSLRRLVFQSQQIANSTS</sequence>
<evidence type="ECO:0000256" key="1">
    <source>
        <dbReference type="ARBA" id="ARBA00022723"/>
    </source>
</evidence>
<dbReference type="GO" id="GO:0008270">
    <property type="term" value="F:zinc ion binding"/>
    <property type="evidence" value="ECO:0007669"/>
    <property type="project" value="UniProtKB-KW"/>
</dbReference>
<protein>
    <recommendedName>
        <fullName evidence="7">RING-type domain-containing protein</fullName>
    </recommendedName>
</protein>
<evidence type="ECO:0000313" key="10">
    <source>
        <dbReference type="EMBL" id="KAG2987779.1"/>
    </source>
</evidence>
<dbReference type="EMBL" id="MJFZ01000197">
    <property type="protein sequence ID" value="RAW34564.1"/>
    <property type="molecule type" value="Genomic_DNA"/>
</dbReference>
<dbReference type="InterPro" id="IPR001841">
    <property type="entry name" value="Znf_RING"/>
</dbReference>
<dbReference type="PANTHER" id="PTHR46586:SF3">
    <property type="entry name" value="ANKYRIN REPEAT-CONTAINING PROTEIN"/>
    <property type="match status" value="1"/>
</dbReference>
<dbReference type="Proteomes" id="UP000774804">
    <property type="component" value="Unassembled WGS sequence"/>
</dbReference>
<dbReference type="InterPro" id="IPR017907">
    <property type="entry name" value="Znf_RING_CS"/>
</dbReference>
<keyword evidence="13" id="KW-1185">Reference proteome</keyword>
<keyword evidence="6" id="KW-0812">Transmembrane</keyword>
<dbReference type="Proteomes" id="UP000735874">
    <property type="component" value="Unassembled WGS sequence"/>
</dbReference>
<dbReference type="EMBL" id="RCMG01000182">
    <property type="protein sequence ID" value="KAG2860496.1"/>
    <property type="molecule type" value="Genomic_DNA"/>
</dbReference>
<dbReference type="Gene3D" id="1.25.40.20">
    <property type="entry name" value="Ankyrin repeat-containing domain"/>
    <property type="match status" value="2"/>
</dbReference>
<keyword evidence="2 4" id="KW-0863">Zinc-finger</keyword>
<dbReference type="InterPro" id="IPR002110">
    <property type="entry name" value="Ankyrin_rpt"/>
</dbReference>
<evidence type="ECO:0000313" key="13">
    <source>
        <dbReference type="Proteomes" id="UP000251314"/>
    </source>
</evidence>
<feature type="domain" description="RING-type" evidence="7">
    <location>
        <begin position="385"/>
        <end position="433"/>
    </location>
</feature>
<name>A0A329SCQ6_9STRA</name>
<dbReference type="AlphaFoldDB" id="A0A329SCQ6"/>
<dbReference type="InterPro" id="IPR052050">
    <property type="entry name" value="SecEffector_AnkRepeat"/>
</dbReference>
<keyword evidence="1" id="KW-0479">Metal-binding</keyword>
<organism evidence="12 13">
    <name type="scientific">Phytophthora cactorum</name>
    <dbReference type="NCBI Taxonomy" id="29920"/>
    <lineage>
        <taxon>Eukaryota</taxon>
        <taxon>Sar</taxon>
        <taxon>Stramenopiles</taxon>
        <taxon>Oomycota</taxon>
        <taxon>Peronosporomycetes</taxon>
        <taxon>Peronosporales</taxon>
        <taxon>Peronosporaceae</taxon>
        <taxon>Phytophthora</taxon>
    </lineage>
</organism>